<dbReference type="Gene3D" id="2.60.40.10">
    <property type="entry name" value="Immunoglobulins"/>
    <property type="match status" value="6"/>
</dbReference>
<dbReference type="FunFam" id="2.60.40.10:FF:000097">
    <property type="entry name" value="Bent, isoform F"/>
    <property type="match status" value="4"/>
</dbReference>
<evidence type="ECO:0000256" key="4">
    <source>
        <dbReference type="SAM" id="MobiDB-lite"/>
    </source>
</evidence>
<dbReference type="InterPro" id="IPR003598">
    <property type="entry name" value="Ig_sub2"/>
</dbReference>
<dbReference type="GO" id="GO:0008046">
    <property type="term" value="F:axon guidance receptor activity"/>
    <property type="evidence" value="ECO:0007669"/>
    <property type="project" value="TreeGrafter"/>
</dbReference>
<dbReference type="InterPro" id="IPR007110">
    <property type="entry name" value="Ig-like_dom"/>
</dbReference>
<dbReference type="SMART" id="SM00408">
    <property type="entry name" value="IGc2"/>
    <property type="match status" value="5"/>
</dbReference>
<organism evidence="6 7">
    <name type="scientific">Petrolisthes manimaculis</name>
    <dbReference type="NCBI Taxonomy" id="1843537"/>
    <lineage>
        <taxon>Eukaryota</taxon>
        <taxon>Metazoa</taxon>
        <taxon>Ecdysozoa</taxon>
        <taxon>Arthropoda</taxon>
        <taxon>Crustacea</taxon>
        <taxon>Multicrustacea</taxon>
        <taxon>Malacostraca</taxon>
        <taxon>Eumalacostraca</taxon>
        <taxon>Eucarida</taxon>
        <taxon>Decapoda</taxon>
        <taxon>Pleocyemata</taxon>
        <taxon>Anomura</taxon>
        <taxon>Galatheoidea</taxon>
        <taxon>Porcellanidae</taxon>
        <taxon>Petrolisthes</taxon>
    </lineage>
</organism>
<feature type="compositionally biased region" description="Basic and acidic residues" evidence="4">
    <location>
        <begin position="198"/>
        <end position="212"/>
    </location>
</feature>
<sequence length="901" mass="100879">MSGRFSSRSSMLSSDMKRSAFSSDMKSSGFRSDRRTSTDAYKEVFGSDRKSSYTKFDAGIGRDDTYTSKFRDDGVYGKENTSKVNSSYERDIRRSSKVQNSFQTDEFSSERNVSHGGERKFSSTFDMREERRASTFDSSHASFVDGTNGERNIHLYTKTERSSNVRRDSVDSTRGKHSKESSEVWDRNESVGVHLGRTRREKDDVSHRKESYDGSSPLITGSQKTESTSGLYISGSSGDGQIDGLAPTYAQKPVIKQEEGGKHIRFECRVLADPKPVITWYRDGVKVQESARCKVMVEKDEKSYFVTMALTNVTVEDAGKYKVTAKNELGETAANISLNFDSSFMKHTADEKAPKDGITPTFTERPSIRQSEDETKIIFSCRCAASPAPTVVWEFKGKKLREGARHQMKIVPDGACYHMVTMEVSRVSDADEGEYRAVASNKLGQGAATINLHFEGKTASDKPKIPDGKAPRFPKKPEIRQEGEKLVMECMLEANPEPEVTWFKGTEMVQEQGRISIYKKICAKDQFIVSVIIIKPEASDGGQWRCNAFNPFGDSNANIALNFEKGKAVPEGFAPTFLDKPSIIPNETGTMITMKVRCKAKPQPTVEWFKNGVKVEEAKRLVIKEHKVTSEMFEYSCIVKDPCGSDAGKYKCVAMNQFGEATANVNLNIEADPEPTGQAPVFVEKPTIKFEEKAGRVLMEAMVRADPQPTSRWTKDAKELDGSRVTATVIREKAECYRIRLELRKPQPTDGGVYKCNIKNEFGELNANLNLNIEVAPTIKRQPKVVSVINRKIIIECIVISSSKPACNWLKETTKVRLDTRHCLNINEEGEGRFLVQMEVLRAEKSDCGSYKLIAKNEKGETTSHSVLITESMLEEEVNTIMIKAGEHNDSPTQHLIHDSY</sequence>
<feature type="compositionally biased region" description="Polar residues" evidence="4">
    <location>
        <begin position="20"/>
        <end position="30"/>
    </location>
</feature>
<accession>A0AAE1UL20</accession>
<dbReference type="Pfam" id="PF07679">
    <property type="entry name" value="I-set"/>
    <property type="match status" value="6"/>
</dbReference>
<feature type="region of interest" description="Disordered" evidence="4">
    <location>
        <begin position="1"/>
        <end position="123"/>
    </location>
</feature>
<feature type="compositionally biased region" description="Polar residues" evidence="4">
    <location>
        <begin position="213"/>
        <end position="227"/>
    </location>
</feature>
<dbReference type="InterPro" id="IPR013098">
    <property type="entry name" value="Ig_I-set"/>
</dbReference>
<dbReference type="SMART" id="SM00409">
    <property type="entry name" value="IG"/>
    <property type="match status" value="6"/>
</dbReference>
<proteinExistence type="predicted"/>
<feature type="domain" description="Ig-like" evidence="5">
    <location>
        <begin position="680"/>
        <end position="772"/>
    </location>
</feature>
<feature type="compositionally biased region" description="Basic and acidic residues" evidence="4">
    <location>
        <begin position="108"/>
        <end position="123"/>
    </location>
</feature>
<evidence type="ECO:0000313" key="6">
    <source>
        <dbReference type="EMBL" id="KAK4328938.1"/>
    </source>
</evidence>
<dbReference type="GO" id="GO:0007156">
    <property type="term" value="P:homophilic cell adhesion via plasma membrane adhesion molecules"/>
    <property type="evidence" value="ECO:0007669"/>
    <property type="project" value="TreeGrafter"/>
</dbReference>
<dbReference type="GO" id="GO:0005886">
    <property type="term" value="C:plasma membrane"/>
    <property type="evidence" value="ECO:0007669"/>
    <property type="project" value="TreeGrafter"/>
</dbReference>
<feature type="region of interest" description="Disordered" evidence="4">
    <location>
        <begin position="154"/>
        <end position="227"/>
    </location>
</feature>
<comment type="caution">
    <text evidence="6">The sequence shown here is derived from an EMBL/GenBank/DDBJ whole genome shotgun (WGS) entry which is preliminary data.</text>
</comment>
<evidence type="ECO:0000256" key="2">
    <source>
        <dbReference type="ARBA" id="ARBA00023157"/>
    </source>
</evidence>
<dbReference type="EMBL" id="JAWZYT010000049">
    <property type="protein sequence ID" value="KAK4328938.1"/>
    <property type="molecule type" value="Genomic_DNA"/>
</dbReference>
<keyword evidence="1" id="KW-0732">Signal</keyword>
<name>A0AAE1UL20_9EUCA</name>
<keyword evidence="3" id="KW-0393">Immunoglobulin domain</keyword>
<gene>
    <name evidence="6" type="ORF">Pmani_000687</name>
</gene>
<feature type="domain" description="Ig-like" evidence="5">
    <location>
        <begin position="247"/>
        <end position="337"/>
    </location>
</feature>
<feature type="domain" description="Ig-like" evidence="5">
    <location>
        <begin position="471"/>
        <end position="562"/>
    </location>
</feature>
<dbReference type="AlphaFoldDB" id="A0AAE1UL20"/>
<dbReference type="PANTHER" id="PTHR45080:SF8">
    <property type="entry name" value="IG-LIKE DOMAIN-CONTAINING PROTEIN"/>
    <property type="match status" value="1"/>
</dbReference>
<protein>
    <recommendedName>
        <fullName evidence="5">Ig-like domain-containing protein</fullName>
    </recommendedName>
</protein>
<dbReference type="PANTHER" id="PTHR45080">
    <property type="entry name" value="CONTACTIN 5"/>
    <property type="match status" value="1"/>
</dbReference>
<feature type="compositionally biased region" description="Basic and acidic residues" evidence="4">
    <location>
        <begin position="154"/>
        <end position="189"/>
    </location>
</feature>
<dbReference type="InterPro" id="IPR050958">
    <property type="entry name" value="Cell_Adh-Cytoskel_Orgn"/>
</dbReference>
<keyword evidence="2" id="KW-1015">Disulfide bond</keyword>
<evidence type="ECO:0000256" key="3">
    <source>
        <dbReference type="ARBA" id="ARBA00023319"/>
    </source>
</evidence>
<feature type="compositionally biased region" description="Basic and acidic residues" evidence="4">
    <location>
        <begin position="60"/>
        <end position="76"/>
    </location>
</feature>
<keyword evidence="7" id="KW-1185">Reference proteome</keyword>
<feature type="compositionally biased region" description="Polar residues" evidence="4">
    <location>
        <begin position="97"/>
        <end position="106"/>
    </location>
</feature>
<reference evidence="6" key="1">
    <citation type="submission" date="2023-11" db="EMBL/GenBank/DDBJ databases">
        <title>Genome assemblies of two species of porcelain crab, Petrolisthes cinctipes and Petrolisthes manimaculis (Anomura: Porcellanidae).</title>
        <authorList>
            <person name="Angst P."/>
        </authorList>
    </citation>
    <scope>NUCLEOTIDE SEQUENCE</scope>
    <source>
        <strain evidence="6">PB745_02</strain>
        <tissue evidence="6">Gill</tissue>
    </source>
</reference>
<dbReference type="PROSITE" id="PS50835">
    <property type="entry name" value="IG_LIKE"/>
    <property type="match status" value="5"/>
</dbReference>
<dbReference type="SUPFAM" id="SSF48726">
    <property type="entry name" value="Immunoglobulin"/>
    <property type="match status" value="6"/>
</dbReference>
<feature type="domain" description="Ig-like" evidence="5">
    <location>
        <begin position="575"/>
        <end position="668"/>
    </location>
</feature>
<evidence type="ECO:0000259" key="5">
    <source>
        <dbReference type="PROSITE" id="PS50835"/>
    </source>
</evidence>
<dbReference type="GO" id="GO:0043025">
    <property type="term" value="C:neuronal cell body"/>
    <property type="evidence" value="ECO:0007669"/>
    <property type="project" value="TreeGrafter"/>
</dbReference>
<feature type="domain" description="Ig-like" evidence="5">
    <location>
        <begin position="360"/>
        <end position="453"/>
    </location>
</feature>
<dbReference type="GO" id="GO:0030424">
    <property type="term" value="C:axon"/>
    <property type="evidence" value="ECO:0007669"/>
    <property type="project" value="TreeGrafter"/>
</dbReference>
<dbReference type="InterPro" id="IPR036179">
    <property type="entry name" value="Ig-like_dom_sf"/>
</dbReference>
<feature type="compositionally biased region" description="Low complexity" evidence="4">
    <location>
        <begin position="1"/>
        <end position="14"/>
    </location>
</feature>
<dbReference type="InterPro" id="IPR003599">
    <property type="entry name" value="Ig_sub"/>
</dbReference>
<feature type="compositionally biased region" description="Basic and acidic residues" evidence="4">
    <location>
        <begin position="31"/>
        <end position="51"/>
    </location>
</feature>
<dbReference type="Proteomes" id="UP001292094">
    <property type="component" value="Unassembled WGS sequence"/>
</dbReference>
<evidence type="ECO:0000313" key="7">
    <source>
        <dbReference type="Proteomes" id="UP001292094"/>
    </source>
</evidence>
<dbReference type="FunFam" id="2.60.40.10:FF:000032">
    <property type="entry name" value="palladin isoform X1"/>
    <property type="match status" value="1"/>
</dbReference>
<evidence type="ECO:0000256" key="1">
    <source>
        <dbReference type="ARBA" id="ARBA00022729"/>
    </source>
</evidence>
<dbReference type="GO" id="GO:0050808">
    <property type="term" value="P:synapse organization"/>
    <property type="evidence" value="ECO:0007669"/>
    <property type="project" value="TreeGrafter"/>
</dbReference>
<dbReference type="InterPro" id="IPR013783">
    <property type="entry name" value="Ig-like_fold"/>
</dbReference>